<proteinExistence type="predicted"/>
<keyword evidence="3" id="KW-1185">Reference proteome</keyword>
<accession>A0ABW2TH69</accession>
<dbReference type="Proteomes" id="UP001596512">
    <property type="component" value="Unassembled WGS sequence"/>
</dbReference>
<protein>
    <submittedName>
        <fullName evidence="2">Uncharacterized protein</fullName>
    </submittedName>
</protein>
<name>A0ABW2TH69_9PSEU</name>
<evidence type="ECO:0000313" key="3">
    <source>
        <dbReference type="Proteomes" id="UP001596512"/>
    </source>
</evidence>
<organism evidence="2 3">
    <name type="scientific">Actinokineospora soli</name>
    <dbReference type="NCBI Taxonomy" id="1048753"/>
    <lineage>
        <taxon>Bacteria</taxon>
        <taxon>Bacillati</taxon>
        <taxon>Actinomycetota</taxon>
        <taxon>Actinomycetes</taxon>
        <taxon>Pseudonocardiales</taxon>
        <taxon>Pseudonocardiaceae</taxon>
        <taxon>Actinokineospora</taxon>
    </lineage>
</organism>
<evidence type="ECO:0000256" key="1">
    <source>
        <dbReference type="SAM" id="MobiDB-lite"/>
    </source>
</evidence>
<reference evidence="3" key="1">
    <citation type="journal article" date="2019" name="Int. J. Syst. Evol. Microbiol.">
        <title>The Global Catalogue of Microorganisms (GCM) 10K type strain sequencing project: providing services to taxonomists for standard genome sequencing and annotation.</title>
        <authorList>
            <consortium name="The Broad Institute Genomics Platform"/>
            <consortium name="The Broad Institute Genome Sequencing Center for Infectious Disease"/>
            <person name="Wu L."/>
            <person name="Ma J."/>
        </authorList>
    </citation>
    <scope>NUCLEOTIDE SEQUENCE [LARGE SCALE GENOMIC DNA]</scope>
    <source>
        <strain evidence="3">JCM 17695</strain>
    </source>
</reference>
<sequence>MPMGGAGMGAGAGSAGEGAEHRRRYPYDAENPFANDQKASPPVIGL</sequence>
<comment type="caution">
    <text evidence="2">The sequence shown here is derived from an EMBL/GenBank/DDBJ whole genome shotgun (WGS) entry which is preliminary data.</text>
</comment>
<gene>
    <name evidence="2" type="ORF">ACFQV2_05070</name>
</gene>
<feature type="region of interest" description="Disordered" evidence="1">
    <location>
        <begin position="1"/>
        <end position="46"/>
    </location>
</feature>
<dbReference type="EMBL" id="JBHTEY010000004">
    <property type="protein sequence ID" value="MFC7613087.1"/>
    <property type="molecule type" value="Genomic_DNA"/>
</dbReference>
<evidence type="ECO:0000313" key="2">
    <source>
        <dbReference type="EMBL" id="MFC7613087.1"/>
    </source>
</evidence>
<feature type="compositionally biased region" description="Gly residues" evidence="1">
    <location>
        <begin position="1"/>
        <end position="16"/>
    </location>
</feature>